<protein>
    <recommendedName>
        <fullName evidence="2">Phospholipid scramblase</fullName>
    </recommendedName>
</protein>
<keyword evidence="2" id="KW-1133">Transmembrane helix</keyword>
<proteinExistence type="inferred from homology"/>
<accession>A0A4S4M5E9</accession>
<sequence>MSVVDEPQPEPEPEQFTQFARIDEGLWAWHFNLRDARGEAIASINRAFRGFGREIFTDTGQYFVNFTPKPPSVDDHALRKPSVIRDLTLEERALVLSMAGKLVALYYPSFALLTCLTLFLVNIDFDYFSRHSEGGHGMGFPFFFGGGGED</sequence>
<organism evidence="3 4">
    <name type="scientific">Bondarzewia mesenterica</name>
    <dbReference type="NCBI Taxonomy" id="1095465"/>
    <lineage>
        <taxon>Eukaryota</taxon>
        <taxon>Fungi</taxon>
        <taxon>Dikarya</taxon>
        <taxon>Basidiomycota</taxon>
        <taxon>Agaricomycotina</taxon>
        <taxon>Agaricomycetes</taxon>
        <taxon>Russulales</taxon>
        <taxon>Bondarzewiaceae</taxon>
        <taxon>Bondarzewia</taxon>
    </lineage>
</organism>
<dbReference type="GO" id="GO:0017128">
    <property type="term" value="F:phospholipid scramblase activity"/>
    <property type="evidence" value="ECO:0007669"/>
    <property type="project" value="InterPro"/>
</dbReference>
<evidence type="ECO:0000256" key="1">
    <source>
        <dbReference type="ARBA" id="ARBA00005350"/>
    </source>
</evidence>
<dbReference type="GO" id="GO:0005886">
    <property type="term" value="C:plasma membrane"/>
    <property type="evidence" value="ECO:0007669"/>
    <property type="project" value="TreeGrafter"/>
</dbReference>
<dbReference type="OrthoDB" id="191150at2759"/>
<keyword evidence="4" id="KW-1185">Reference proteome</keyword>
<name>A0A4S4M5E9_9AGAM</name>
<dbReference type="Proteomes" id="UP000310158">
    <property type="component" value="Unassembled WGS sequence"/>
</dbReference>
<dbReference type="Pfam" id="PF03803">
    <property type="entry name" value="Scramblase"/>
    <property type="match status" value="1"/>
</dbReference>
<gene>
    <name evidence="3" type="ORF">EW146_g968</name>
</gene>
<keyword evidence="2" id="KW-0812">Transmembrane</keyword>
<comment type="similarity">
    <text evidence="1 2">Belongs to the phospholipid scramblase family.</text>
</comment>
<dbReference type="PANTHER" id="PTHR23248:SF9">
    <property type="entry name" value="PHOSPHOLIPID SCRAMBLASE"/>
    <property type="match status" value="1"/>
</dbReference>
<comment type="caution">
    <text evidence="3">The sequence shown here is derived from an EMBL/GenBank/DDBJ whole genome shotgun (WGS) entry which is preliminary data.</text>
</comment>
<keyword evidence="2" id="KW-0472">Membrane</keyword>
<feature type="transmembrane region" description="Helical" evidence="2">
    <location>
        <begin position="104"/>
        <end position="123"/>
    </location>
</feature>
<reference evidence="3 4" key="1">
    <citation type="submission" date="2019-02" db="EMBL/GenBank/DDBJ databases">
        <title>Genome sequencing of the rare red list fungi Bondarzewia mesenterica.</title>
        <authorList>
            <person name="Buettner E."/>
            <person name="Kellner H."/>
        </authorList>
    </citation>
    <scope>NUCLEOTIDE SEQUENCE [LARGE SCALE GENOMIC DNA]</scope>
    <source>
        <strain evidence="3 4">DSM 108281</strain>
    </source>
</reference>
<evidence type="ECO:0000313" key="4">
    <source>
        <dbReference type="Proteomes" id="UP000310158"/>
    </source>
</evidence>
<dbReference type="EMBL" id="SGPL01000023">
    <property type="protein sequence ID" value="THH20389.1"/>
    <property type="molecule type" value="Genomic_DNA"/>
</dbReference>
<evidence type="ECO:0000256" key="2">
    <source>
        <dbReference type="RuleBase" id="RU363116"/>
    </source>
</evidence>
<dbReference type="AlphaFoldDB" id="A0A4S4M5E9"/>
<dbReference type="PANTHER" id="PTHR23248">
    <property type="entry name" value="PHOSPHOLIPID SCRAMBLASE-RELATED"/>
    <property type="match status" value="1"/>
</dbReference>
<evidence type="ECO:0000313" key="3">
    <source>
        <dbReference type="EMBL" id="THH20389.1"/>
    </source>
</evidence>
<dbReference type="InterPro" id="IPR005552">
    <property type="entry name" value="Scramblase"/>
</dbReference>